<evidence type="ECO:0000313" key="2">
    <source>
        <dbReference type="EMBL" id="CAA9554408.1"/>
    </source>
</evidence>
<proteinExistence type="predicted"/>
<accession>A0A6J4UNZ3</accession>
<evidence type="ECO:0000256" key="1">
    <source>
        <dbReference type="SAM" id="MobiDB-lite"/>
    </source>
</evidence>
<organism evidence="2">
    <name type="scientific">uncultured Thermomicrobiales bacterium</name>
    <dbReference type="NCBI Taxonomy" id="1645740"/>
    <lineage>
        <taxon>Bacteria</taxon>
        <taxon>Pseudomonadati</taxon>
        <taxon>Thermomicrobiota</taxon>
        <taxon>Thermomicrobia</taxon>
        <taxon>Thermomicrobiales</taxon>
        <taxon>environmental samples</taxon>
    </lineage>
</organism>
<dbReference type="InterPro" id="IPR011009">
    <property type="entry name" value="Kinase-like_dom_sf"/>
</dbReference>
<dbReference type="SUPFAM" id="SSF56112">
    <property type="entry name" value="Protein kinase-like (PK-like)"/>
    <property type="match status" value="1"/>
</dbReference>
<feature type="compositionally biased region" description="Low complexity" evidence="1">
    <location>
        <begin position="131"/>
        <end position="152"/>
    </location>
</feature>
<gene>
    <name evidence="2" type="ORF">AVDCRST_MAG70-1179</name>
</gene>
<protein>
    <recommendedName>
        <fullName evidence="3">Aminoglycoside phosphotransferase domain-containing protein</fullName>
    </recommendedName>
</protein>
<dbReference type="AlphaFoldDB" id="A0A6J4UNZ3"/>
<sequence length="176" mass="18935">MSAALVVVSAALTPSPLLPCIIGQATDWPLVTAGWWDRSKTEWLIGLDPWSARRLDRLARLEADARDAIAGETLPCPDLRAGNLMLIPDRVLVVDWPHVRVDAAWADAVFLAPSVAMEGSPDPADLIAQFPGARAAAPATSPPSSRRSLAASRPRRCGSDRQGYLPSGRSRQPRAR</sequence>
<feature type="region of interest" description="Disordered" evidence="1">
    <location>
        <begin position="128"/>
        <end position="176"/>
    </location>
</feature>
<dbReference type="EMBL" id="CADCWH010000186">
    <property type="protein sequence ID" value="CAA9554408.1"/>
    <property type="molecule type" value="Genomic_DNA"/>
</dbReference>
<reference evidence="2" key="1">
    <citation type="submission" date="2020-02" db="EMBL/GenBank/DDBJ databases">
        <authorList>
            <person name="Meier V. D."/>
        </authorList>
    </citation>
    <scope>NUCLEOTIDE SEQUENCE</scope>
    <source>
        <strain evidence="2">AVDCRST_MAG70</strain>
    </source>
</reference>
<evidence type="ECO:0008006" key="3">
    <source>
        <dbReference type="Google" id="ProtNLM"/>
    </source>
</evidence>
<name>A0A6J4UNZ3_9BACT</name>